<comment type="caution">
    <text evidence="1">The sequence shown here is derived from an EMBL/GenBank/DDBJ whole genome shotgun (WGS) entry which is preliminary data.</text>
</comment>
<evidence type="ECO:0000313" key="2">
    <source>
        <dbReference type="Proteomes" id="UP000491181"/>
    </source>
</evidence>
<dbReference type="Proteomes" id="UP000491181">
    <property type="component" value="Unassembled WGS sequence"/>
</dbReference>
<dbReference type="AlphaFoldDB" id="A0A7J0A0K9"/>
<organism evidence="1 2">
    <name type="scientific">Bacteroides acidifaciens</name>
    <dbReference type="NCBI Taxonomy" id="85831"/>
    <lineage>
        <taxon>Bacteria</taxon>
        <taxon>Pseudomonadati</taxon>
        <taxon>Bacteroidota</taxon>
        <taxon>Bacteroidia</taxon>
        <taxon>Bacteroidales</taxon>
        <taxon>Bacteroidaceae</taxon>
        <taxon>Bacteroides</taxon>
    </lineage>
</organism>
<evidence type="ECO:0000313" key="1">
    <source>
        <dbReference type="EMBL" id="GFH85787.1"/>
    </source>
</evidence>
<gene>
    <name evidence="1" type="ORF">IMSAGC001_01191</name>
</gene>
<sequence length="32" mass="3810">MLCACQTFNSLKLLNIIQLQFQLLLLLRYQLL</sequence>
<protein>
    <submittedName>
        <fullName evidence="1">Uncharacterized protein</fullName>
    </submittedName>
</protein>
<dbReference type="EMBL" id="BLLS01000020">
    <property type="protein sequence ID" value="GFH85787.1"/>
    <property type="molecule type" value="Genomic_DNA"/>
</dbReference>
<accession>A0A7J0A0K9</accession>
<name>A0A7J0A0K9_9BACE</name>
<reference evidence="1 2" key="1">
    <citation type="journal article" date="2020" name="Microbiome">
        <title>Single-cell genomics of uncultured bacteria reveals dietary fiber responders in the mouse gut microbiota.</title>
        <authorList>
            <person name="Chijiiwa R."/>
            <person name="Hosokawa M."/>
            <person name="Kogawa M."/>
            <person name="Nishikawa Y."/>
            <person name="Ide K."/>
            <person name="Sakanashi C."/>
            <person name="Takahashi K."/>
            <person name="Takeyama H."/>
        </authorList>
    </citation>
    <scope>NUCLEOTIDE SEQUENCE [LARGE SCALE GENOMIC DNA]</scope>
    <source>
        <strain evidence="1">IMSAGC_001</strain>
    </source>
</reference>
<proteinExistence type="predicted"/>